<dbReference type="RefSeq" id="WP_130159307.1">
    <property type="nucleotide sequence ID" value="NZ_SGIS01000029.1"/>
</dbReference>
<proteinExistence type="predicted"/>
<keyword evidence="3" id="KW-1185">Reference proteome</keyword>
<dbReference type="OrthoDB" id="7605462at2"/>
<evidence type="ECO:0000313" key="3">
    <source>
        <dbReference type="Proteomes" id="UP000292085"/>
    </source>
</evidence>
<dbReference type="EMBL" id="SGIS01000029">
    <property type="protein sequence ID" value="RZF63250.1"/>
    <property type="molecule type" value="Genomic_DNA"/>
</dbReference>
<evidence type="ECO:0000259" key="1">
    <source>
        <dbReference type="Pfam" id="PF19192"/>
    </source>
</evidence>
<dbReference type="Proteomes" id="UP000292085">
    <property type="component" value="Unassembled WGS sequence"/>
</dbReference>
<dbReference type="InterPro" id="IPR043834">
    <property type="entry name" value="REC"/>
</dbReference>
<protein>
    <recommendedName>
        <fullName evidence="1">Response receiver domain-containing protein</fullName>
    </recommendedName>
</protein>
<organism evidence="2 3">
    <name type="scientific">Sphingomonas populi</name>
    <dbReference type="NCBI Taxonomy" id="2484750"/>
    <lineage>
        <taxon>Bacteria</taxon>
        <taxon>Pseudomonadati</taxon>
        <taxon>Pseudomonadota</taxon>
        <taxon>Alphaproteobacteria</taxon>
        <taxon>Sphingomonadales</taxon>
        <taxon>Sphingomonadaceae</taxon>
        <taxon>Sphingomonas</taxon>
    </lineage>
</organism>
<accession>A0A4Q6XSL7</accession>
<reference evidence="2 3" key="1">
    <citation type="submission" date="2019-02" db="EMBL/GenBank/DDBJ databases">
        <authorList>
            <person name="Li Y."/>
        </authorList>
    </citation>
    <scope>NUCLEOTIDE SEQUENCE [LARGE SCALE GENOMIC DNA]</scope>
    <source>
        <strain evidence="2 3">3-7</strain>
    </source>
</reference>
<dbReference type="Pfam" id="PF19192">
    <property type="entry name" value="Response_reg_2"/>
    <property type="match status" value="1"/>
</dbReference>
<dbReference type="AlphaFoldDB" id="A0A4Q6XSL7"/>
<sequence>MADPTTYDEAVVETLRKRAVQSAILIDDSFPSYNDLLVANDPAAVRADFPDVDEARRLYALMHKNRIVCDIENSVDSVDTDFIDKIRKSDLVVLDWNLKRADPNDSEDAVRLLHGLSTSPHFNLVIIYTRDDLMEVWTRAAVRLRSGWREKEAWLDGVDLGSDRDPDELIGKLDPDGRVELITDEMLRQYVLGGIKGVSGEQKLQLGLFNDHGVPRASTQRVLEAMIHRRALRAHGAPEDAGEPRAIEGEAEGSPPYLNAGSVFVCMMKKAQEPMADEAGILECLDKALVAWKPSVLQLLVSELQNELEHRSYAFDSTLMPSNLLKAGWMFHMLREYGNGEKVAVDSLVASLNARLAESIEGSIQLQLEDPNSRIMKFGRVAARLSVEAMGDISNGTEIEVVEAAAREAGLKFNDKHDIGSEVLHALNEYLSSDVFRGGHMTTGTVLCSEDGKEWWMCVTPACDMVPRMSSDGFSWHAALHPFQPVTLLKLEPSTAKQSLPEAERGTQVFASTAGKQHFLRATHAKMRQPRPITWMLEPQRIEGGKPWQRHGFVFKEMGKAAGVLAIEERKVFAVSQLRPQYAARFLHLLSSHQSRIGVDYARFGKPADEGTEDGAKGDRAAA</sequence>
<name>A0A4Q6XSL7_9SPHN</name>
<gene>
    <name evidence="2" type="ORF">EWE75_17030</name>
</gene>
<feature type="domain" description="Response receiver" evidence="1">
    <location>
        <begin position="20"/>
        <end position="146"/>
    </location>
</feature>
<evidence type="ECO:0000313" key="2">
    <source>
        <dbReference type="EMBL" id="RZF63250.1"/>
    </source>
</evidence>
<comment type="caution">
    <text evidence="2">The sequence shown here is derived from an EMBL/GenBank/DDBJ whole genome shotgun (WGS) entry which is preliminary data.</text>
</comment>